<dbReference type="EMBL" id="JARKIB010000005">
    <property type="protein sequence ID" value="KAJ7779910.1"/>
    <property type="molecule type" value="Genomic_DNA"/>
</dbReference>
<accession>A0AAD7NY84</accession>
<evidence type="ECO:0000313" key="2">
    <source>
        <dbReference type="EMBL" id="KAJ7779910.1"/>
    </source>
</evidence>
<feature type="compositionally biased region" description="Pro residues" evidence="1">
    <location>
        <begin position="296"/>
        <end position="307"/>
    </location>
</feature>
<reference evidence="2" key="1">
    <citation type="submission" date="2023-03" db="EMBL/GenBank/DDBJ databases">
        <title>Massive genome expansion in bonnet fungi (Mycena s.s.) driven by repeated elements and novel gene families across ecological guilds.</title>
        <authorList>
            <consortium name="Lawrence Berkeley National Laboratory"/>
            <person name="Harder C.B."/>
            <person name="Miyauchi S."/>
            <person name="Viragh M."/>
            <person name="Kuo A."/>
            <person name="Thoen E."/>
            <person name="Andreopoulos B."/>
            <person name="Lu D."/>
            <person name="Skrede I."/>
            <person name="Drula E."/>
            <person name="Henrissat B."/>
            <person name="Morin E."/>
            <person name="Kohler A."/>
            <person name="Barry K."/>
            <person name="LaButti K."/>
            <person name="Morin E."/>
            <person name="Salamov A."/>
            <person name="Lipzen A."/>
            <person name="Mereny Z."/>
            <person name="Hegedus B."/>
            <person name="Baldrian P."/>
            <person name="Stursova M."/>
            <person name="Weitz H."/>
            <person name="Taylor A."/>
            <person name="Grigoriev I.V."/>
            <person name="Nagy L.G."/>
            <person name="Martin F."/>
            <person name="Kauserud H."/>
        </authorList>
    </citation>
    <scope>NUCLEOTIDE SEQUENCE</scope>
    <source>
        <strain evidence="2">CBHHK182m</strain>
    </source>
</reference>
<feature type="compositionally biased region" description="Polar residues" evidence="1">
    <location>
        <begin position="328"/>
        <end position="338"/>
    </location>
</feature>
<sequence length="348" mass="37908">MHHLPCVVSTRSYLGALSPLPLPQRVTPPRSLSLLPPTFTPPACLPQELIDAILEDAPDSSLGACSMTTRAFVATSQRRLFRWMSLVGITQYERTDRLFEDSPHLARYIRHVTLNIGDIPHDYGTLSRILDRLYSVERVSISGTNTAITSQLSVLDFLARPSIKCLALDALLDVLSSLLSGAFKYFEQVVLSKLNTIQVEEDPDAPDAVATLAHRIPPVPHAPLSRIPPVPQLTWAGSFSTLLRACSPTLKHLELELEADVDVTLPVLPQVDVLVLWLETELARTADLLTAIVSTLPPPPPTSPPSRSPLLTAPTPRPLAGLERPRGPSQTLTPGSLTSSICTTCIWS</sequence>
<proteinExistence type="predicted"/>
<gene>
    <name evidence="2" type="ORF">B0H16DRAFT_1711141</name>
</gene>
<evidence type="ECO:0000256" key="1">
    <source>
        <dbReference type="SAM" id="MobiDB-lite"/>
    </source>
</evidence>
<keyword evidence="3" id="KW-1185">Reference proteome</keyword>
<feature type="compositionally biased region" description="Low complexity" evidence="1">
    <location>
        <begin position="308"/>
        <end position="322"/>
    </location>
</feature>
<organism evidence="2 3">
    <name type="scientific">Mycena metata</name>
    <dbReference type="NCBI Taxonomy" id="1033252"/>
    <lineage>
        <taxon>Eukaryota</taxon>
        <taxon>Fungi</taxon>
        <taxon>Dikarya</taxon>
        <taxon>Basidiomycota</taxon>
        <taxon>Agaricomycotina</taxon>
        <taxon>Agaricomycetes</taxon>
        <taxon>Agaricomycetidae</taxon>
        <taxon>Agaricales</taxon>
        <taxon>Marasmiineae</taxon>
        <taxon>Mycenaceae</taxon>
        <taxon>Mycena</taxon>
    </lineage>
</organism>
<evidence type="ECO:0000313" key="3">
    <source>
        <dbReference type="Proteomes" id="UP001215598"/>
    </source>
</evidence>
<comment type="caution">
    <text evidence="2">The sequence shown here is derived from an EMBL/GenBank/DDBJ whole genome shotgun (WGS) entry which is preliminary data.</text>
</comment>
<name>A0AAD7NY84_9AGAR</name>
<evidence type="ECO:0008006" key="4">
    <source>
        <dbReference type="Google" id="ProtNLM"/>
    </source>
</evidence>
<feature type="region of interest" description="Disordered" evidence="1">
    <location>
        <begin position="295"/>
        <end position="338"/>
    </location>
</feature>
<dbReference type="Proteomes" id="UP001215598">
    <property type="component" value="Unassembled WGS sequence"/>
</dbReference>
<dbReference type="AlphaFoldDB" id="A0AAD7NY84"/>
<protein>
    <recommendedName>
        <fullName evidence="4">F-box domain-containing protein</fullName>
    </recommendedName>
</protein>